<protein>
    <recommendedName>
        <fullName evidence="3">AAA-ATPase-like domain-containing protein</fullName>
    </recommendedName>
</protein>
<organism evidence="1 2">
    <name type="scientific">Bacteroides uniformis dnLKV2</name>
    <dbReference type="NCBI Taxonomy" id="1235787"/>
    <lineage>
        <taxon>Bacteria</taxon>
        <taxon>Pseudomonadati</taxon>
        <taxon>Bacteroidota</taxon>
        <taxon>Bacteroidia</taxon>
        <taxon>Bacteroidales</taxon>
        <taxon>Bacteroidaceae</taxon>
        <taxon>Bacteroides</taxon>
    </lineage>
</organism>
<proteinExistence type="predicted"/>
<evidence type="ECO:0000313" key="2">
    <source>
        <dbReference type="Proteomes" id="UP000014212"/>
    </source>
</evidence>
<dbReference type="EMBL" id="ASSO01000009">
    <property type="protein sequence ID" value="EOS06869.1"/>
    <property type="molecule type" value="Genomic_DNA"/>
</dbReference>
<gene>
    <name evidence="1" type="ORF">C801_02640</name>
</gene>
<accession>R9HSK8</accession>
<dbReference type="PATRIC" id="fig|1235787.3.peg.2688"/>
<evidence type="ECO:0000313" key="1">
    <source>
        <dbReference type="EMBL" id="EOS06869.1"/>
    </source>
</evidence>
<reference evidence="1 2" key="1">
    <citation type="submission" date="2013-04" db="EMBL/GenBank/DDBJ databases">
        <title>The Genome Sequence of Bacteroides uniformis dnLKV2.</title>
        <authorList>
            <consortium name="The Broad Institute Genomics Platform"/>
            <consortium name="The Broad Institute Genome Sequencing Center for Infectious Disease"/>
            <person name="Earl A."/>
            <person name="Xavier R."/>
            <person name="Kuhn K."/>
            <person name="Stappenbeck T."/>
            <person name="Walker B."/>
            <person name="Young S."/>
            <person name="Zeng Q."/>
            <person name="Gargeya S."/>
            <person name="Fitzgerald M."/>
            <person name="Haas B."/>
            <person name="Abouelleil A."/>
            <person name="Allen A.W."/>
            <person name="Alvarado L."/>
            <person name="Arachchi H.M."/>
            <person name="Berlin A.M."/>
            <person name="Chapman S.B."/>
            <person name="Gainer-Dewar J."/>
            <person name="Goldberg J."/>
            <person name="Griggs A."/>
            <person name="Gujja S."/>
            <person name="Hansen M."/>
            <person name="Howarth C."/>
            <person name="Imamovic A."/>
            <person name="Ireland A."/>
            <person name="Larimer J."/>
            <person name="McCowan C."/>
            <person name="Murphy C."/>
            <person name="Pearson M."/>
            <person name="Poon T.W."/>
            <person name="Priest M."/>
            <person name="Roberts A."/>
            <person name="Saif S."/>
            <person name="Shea T."/>
            <person name="Sisk P."/>
            <person name="Sykes S."/>
            <person name="Wortman J."/>
            <person name="Nusbaum C."/>
            <person name="Birren B."/>
        </authorList>
    </citation>
    <scope>NUCLEOTIDE SEQUENCE [LARGE SCALE GENOMIC DNA]</scope>
    <source>
        <strain evidence="2">dnLKV2</strain>
    </source>
</reference>
<name>R9HSK8_BACUN</name>
<dbReference type="Proteomes" id="UP000014212">
    <property type="component" value="Unassembled WGS sequence"/>
</dbReference>
<comment type="caution">
    <text evidence="1">The sequence shown here is derived from an EMBL/GenBank/DDBJ whole genome shotgun (WGS) entry which is preliminary data.</text>
</comment>
<sequence length="82" mass="9653">MGRPLLFNPFSVLNVLQKQKFGNFWFQTGTPTYLVDLLKQSGYLTIKGYDKEVLLYTLVFPNDEVRYAFLNFLVPFYTKKCN</sequence>
<dbReference type="AlphaFoldDB" id="R9HSK8"/>
<evidence type="ECO:0008006" key="3">
    <source>
        <dbReference type="Google" id="ProtNLM"/>
    </source>
</evidence>
<dbReference type="HOGENOM" id="CLU_2551417_0_0_10"/>